<comment type="caution">
    <text evidence="7">The sequence shown here is derived from an EMBL/GenBank/DDBJ whole genome shotgun (WGS) entry which is preliminary data.</text>
</comment>
<dbReference type="Gene3D" id="3.30.70.2450">
    <property type="match status" value="1"/>
</dbReference>
<evidence type="ECO:0000256" key="4">
    <source>
        <dbReference type="ARBA" id="ARBA00022827"/>
    </source>
</evidence>
<dbReference type="InterPro" id="IPR002938">
    <property type="entry name" value="FAD-bd"/>
</dbReference>
<keyword evidence="7" id="KW-0503">Monooxygenase</keyword>
<dbReference type="PRINTS" id="PR00420">
    <property type="entry name" value="RNGMNOXGNASE"/>
</dbReference>
<dbReference type="Pfam" id="PF01494">
    <property type="entry name" value="FAD_binding_3"/>
    <property type="match status" value="1"/>
</dbReference>
<sequence length="520" mass="56919">MNFTLPTIDVLIIGAGPTGLTLACDLARYGISHRIIERSSSFNTASKAKAIQPRALEVLDDLGVVDSIVRKGVVDLPVRYYNADGSFVDKSSITVAANANLRSPYPDPLWIAQFDVEASLREQYARFGGQVELGTTAVDLSQDEDGVTVTVETPEGIRQIRTRYAVGADGGKSHVRKLLNLSLVGETYENKRWYLGDIRLEGLDRDRIHIWVSKEGMFGLTPLPNSDLFQLQATISEEIEEPEQPSLELYQAMLDRRAGAGRVRVTDASWLSIYRVNVRMVEHYRKGRVFLAGDAAHVHSPAGGQGMNTGMQDSYNLGWKLAAVLRGADAALLDTYDEERRPVARAVLEDSTAKIGAVMGNDTDTGKLSKSLSTISDDLTTGLLVSYRFSSLSRAATDSPEKGPLPGDRAPDANGLQGRTFEGSVFDLLRGPHWTLLAFVDGSKSLPDIDNSQLHVHRIVRTQLQDADAIVDHEGNAHRAYAAENNELVLIRPDGYVAMRASIEDTKSLLDYLLPLLSKG</sequence>
<feature type="region of interest" description="Disordered" evidence="5">
    <location>
        <begin position="395"/>
        <end position="416"/>
    </location>
</feature>
<dbReference type="PANTHER" id="PTHR43004:SF19">
    <property type="entry name" value="BINDING MONOOXYGENASE, PUTATIVE (JCVI)-RELATED"/>
    <property type="match status" value="1"/>
</dbReference>
<accession>A0ABV5ANK2</accession>
<dbReference type="Gene3D" id="3.40.30.120">
    <property type="match status" value="1"/>
</dbReference>
<dbReference type="Proteomes" id="UP001580346">
    <property type="component" value="Unassembled WGS sequence"/>
</dbReference>
<dbReference type="SUPFAM" id="SSF51905">
    <property type="entry name" value="FAD/NAD(P)-binding domain"/>
    <property type="match status" value="1"/>
</dbReference>
<keyword evidence="4" id="KW-0274">FAD</keyword>
<dbReference type="InterPro" id="IPR036249">
    <property type="entry name" value="Thioredoxin-like_sf"/>
</dbReference>
<feature type="domain" description="FAD-binding" evidence="6">
    <location>
        <begin position="8"/>
        <end position="350"/>
    </location>
</feature>
<proteinExistence type="inferred from homology"/>
<keyword evidence="7" id="KW-0560">Oxidoreductase</keyword>
<dbReference type="Gene3D" id="3.50.50.60">
    <property type="entry name" value="FAD/NAD(P)-binding domain"/>
    <property type="match status" value="1"/>
</dbReference>
<evidence type="ECO:0000256" key="1">
    <source>
        <dbReference type="ARBA" id="ARBA00001974"/>
    </source>
</evidence>
<dbReference type="Pfam" id="PF21274">
    <property type="entry name" value="Rng_hyd_C"/>
    <property type="match status" value="1"/>
</dbReference>
<keyword evidence="3" id="KW-0285">Flavoprotein</keyword>
<protein>
    <submittedName>
        <fullName evidence="7">FAD-dependent monooxygenase</fullName>
    </submittedName>
</protein>
<name>A0ABV5ANK2_9BACL</name>
<dbReference type="EMBL" id="JBHHMI010000002">
    <property type="protein sequence ID" value="MFB5265773.1"/>
    <property type="molecule type" value="Genomic_DNA"/>
</dbReference>
<evidence type="ECO:0000256" key="2">
    <source>
        <dbReference type="ARBA" id="ARBA00007801"/>
    </source>
</evidence>
<evidence type="ECO:0000259" key="6">
    <source>
        <dbReference type="Pfam" id="PF01494"/>
    </source>
</evidence>
<dbReference type="PANTHER" id="PTHR43004">
    <property type="entry name" value="TRK SYSTEM POTASSIUM UPTAKE PROTEIN"/>
    <property type="match status" value="1"/>
</dbReference>
<dbReference type="InterPro" id="IPR036188">
    <property type="entry name" value="FAD/NAD-bd_sf"/>
</dbReference>
<comment type="cofactor">
    <cofactor evidence="1">
        <name>FAD</name>
        <dbReference type="ChEBI" id="CHEBI:57692"/>
    </cofactor>
</comment>
<keyword evidence="8" id="KW-1185">Reference proteome</keyword>
<dbReference type="InterPro" id="IPR050641">
    <property type="entry name" value="RIFMO-like"/>
</dbReference>
<dbReference type="RefSeq" id="WP_375353318.1">
    <property type="nucleotide sequence ID" value="NZ_JBHHMI010000002.1"/>
</dbReference>
<comment type="similarity">
    <text evidence="2">Belongs to the PheA/TfdB FAD monooxygenase family.</text>
</comment>
<evidence type="ECO:0000313" key="7">
    <source>
        <dbReference type="EMBL" id="MFB5265773.1"/>
    </source>
</evidence>
<evidence type="ECO:0000313" key="8">
    <source>
        <dbReference type="Proteomes" id="UP001580346"/>
    </source>
</evidence>
<dbReference type="SUPFAM" id="SSF52833">
    <property type="entry name" value="Thioredoxin-like"/>
    <property type="match status" value="1"/>
</dbReference>
<dbReference type="NCBIfam" id="NF004832">
    <property type="entry name" value="PRK06184.1"/>
    <property type="match status" value="1"/>
</dbReference>
<evidence type="ECO:0000256" key="5">
    <source>
        <dbReference type="SAM" id="MobiDB-lite"/>
    </source>
</evidence>
<organism evidence="7 8">
    <name type="scientific">Paenibacillus enshidis</name>
    <dbReference type="NCBI Taxonomy" id="1458439"/>
    <lineage>
        <taxon>Bacteria</taxon>
        <taxon>Bacillati</taxon>
        <taxon>Bacillota</taxon>
        <taxon>Bacilli</taxon>
        <taxon>Bacillales</taxon>
        <taxon>Paenibacillaceae</taxon>
        <taxon>Paenibacillus</taxon>
    </lineage>
</organism>
<gene>
    <name evidence="7" type="ORF">ACE41H_03095</name>
</gene>
<evidence type="ECO:0000256" key="3">
    <source>
        <dbReference type="ARBA" id="ARBA00022630"/>
    </source>
</evidence>
<reference evidence="7 8" key="1">
    <citation type="submission" date="2024-09" db="EMBL/GenBank/DDBJ databases">
        <title>Paenibacillus zeirhizospherea sp. nov., isolated from surface of the maize (Zea mays) roots in a horticulture field, Hungary.</title>
        <authorList>
            <person name="Marton D."/>
            <person name="Farkas M."/>
            <person name="Bedics A."/>
            <person name="Toth E."/>
            <person name="Tancsics A."/>
            <person name="Boka K."/>
            <person name="Maroti G."/>
            <person name="Kriszt B."/>
            <person name="Cserhati M."/>
        </authorList>
    </citation>
    <scope>NUCLEOTIDE SEQUENCE [LARGE SCALE GENOMIC DNA]</scope>
    <source>
        <strain evidence="7 8">KCTC 33519</strain>
    </source>
</reference>
<dbReference type="GO" id="GO:0004497">
    <property type="term" value="F:monooxygenase activity"/>
    <property type="evidence" value="ECO:0007669"/>
    <property type="project" value="UniProtKB-KW"/>
</dbReference>